<comment type="caution">
    <text evidence="2">The sequence shown here is derived from an EMBL/GenBank/DDBJ whole genome shotgun (WGS) entry which is preliminary data.</text>
</comment>
<keyword evidence="3" id="KW-1185">Reference proteome</keyword>
<evidence type="ECO:0000313" key="2">
    <source>
        <dbReference type="EMBL" id="GIY15185.1"/>
    </source>
</evidence>
<dbReference type="AlphaFoldDB" id="A0AAV4R4I9"/>
<dbReference type="EMBL" id="BPLR01007211">
    <property type="protein sequence ID" value="GIY15185.1"/>
    <property type="molecule type" value="Genomic_DNA"/>
</dbReference>
<name>A0AAV4R4I9_CAEEX</name>
<gene>
    <name evidence="2" type="ORF">CEXT_796181</name>
</gene>
<accession>A0AAV4R4I9</accession>
<evidence type="ECO:0000313" key="3">
    <source>
        <dbReference type="Proteomes" id="UP001054945"/>
    </source>
</evidence>
<evidence type="ECO:0000256" key="1">
    <source>
        <dbReference type="SAM" id="MobiDB-lite"/>
    </source>
</evidence>
<feature type="region of interest" description="Disordered" evidence="1">
    <location>
        <begin position="1"/>
        <end position="30"/>
    </location>
</feature>
<reference evidence="2 3" key="1">
    <citation type="submission" date="2021-06" db="EMBL/GenBank/DDBJ databases">
        <title>Caerostris extrusa draft genome.</title>
        <authorList>
            <person name="Kono N."/>
            <person name="Arakawa K."/>
        </authorList>
    </citation>
    <scope>NUCLEOTIDE SEQUENCE [LARGE SCALE GENOMIC DNA]</scope>
</reference>
<dbReference type="Proteomes" id="UP001054945">
    <property type="component" value="Unassembled WGS sequence"/>
</dbReference>
<protein>
    <submittedName>
        <fullName evidence="2">Uncharacterized protein</fullName>
    </submittedName>
</protein>
<feature type="compositionally biased region" description="Basic residues" evidence="1">
    <location>
        <begin position="18"/>
        <end position="30"/>
    </location>
</feature>
<sequence>MHKEMKQGHATKGLSSIHQRHPHNKSHYIKRRGGLRRDGLVWMTVNKIIGDLSAQSPTIKYEEVFSPIALASSFIWRCSAVPTVFHSSHCDEGRFEGKGGEREFLKEEGVVACEEVRERMRDKRGGDDSNAVSGGSREVPSAISAFHGGWNWSLINDGCRPFTNDLQFQLDAGLNGMLRFP</sequence>
<proteinExistence type="predicted"/>
<organism evidence="2 3">
    <name type="scientific">Caerostris extrusa</name>
    <name type="common">Bark spider</name>
    <name type="synonym">Caerostris bankana</name>
    <dbReference type="NCBI Taxonomy" id="172846"/>
    <lineage>
        <taxon>Eukaryota</taxon>
        <taxon>Metazoa</taxon>
        <taxon>Ecdysozoa</taxon>
        <taxon>Arthropoda</taxon>
        <taxon>Chelicerata</taxon>
        <taxon>Arachnida</taxon>
        <taxon>Araneae</taxon>
        <taxon>Araneomorphae</taxon>
        <taxon>Entelegynae</taxon>
        <taxon>Araneoidea</taxon>
        <taxon>Araneidae</taxon>
        <taxon>Caerostris</taxon>
    </lineage>
</organism>